<evidence type="ECO:0000256" key="1">
    <source>
        <dbReference type="SAM" id="Phobius"/>
    </source>
</evidence>
<gene>
    <name evidence="2" type="ORF">GOEFS_051_00190</name>
</gene>
<feature type="transmembrane region" description="Helical" evidence="1">
    <location>
        <begin position="12"/>
        <end position="34"/>
    </location>
</feature>
<keyword evidence="1" id="KW-0472">Membrane</keyword>
<reference evidence="2 3" key="1">
    <citation type="submission" date="2011-12" db="EMBL/GenBank/DDBJ databases">
        <title>Whole genome shotgun sequence of Gordonia effusa NBRC 100432.</title>
        <authorList>
            <person name="Yoshida I."/>
            <person name="Takarada H."/>
            <person name="Hosoyama A."/>
            <person name="Tsuchikane K."/>
            <person name="Katsumata H."/>
            <person name="Yamazaki S."/>
            <person name="Fujita N."/>
        </authorList>
    </citation>
    <scope>NUCLEOTIDE SEQUENCE [LARGE SCALE GENOMIC DNA]</scope>
    <source>
        <strain evidence="2 3">NBRC 100432</strain>
    </source>
</reference>
<dbReference type="EMBL" id="BAEH01000051">
    <property type="protein sequence ID" value="GAB18324.1"/>
    <property type="molecule type" value="Genomic_DNA"/>
</dbReference>
<comment type="caution">
    <text evidence="2">The sequence shown here is derived from an EMBL/GenBank/DDBJ whole genome shotgun (WGS) entry which is preliminary data.</text>
</comment>
<organism evidence="2 3">
    <name type="scientific">Gordonia effusa NBRC 100432</name>
    <dbReference type="NCBI Taxonomy" id="1077974"/>
    <lineage>
        <taxon>Bacteria</taxon>
        <taxon>Bacillati</taxon>
        <taxon>Actinomycetota</taxon>
        <taxon>Actinomycetes</taxon>
        <taxon>Mycobacteriales</taxon>
        <taxon>Gordoniaceae</taxon>
        <taxon>Gordonia</taxon>
    </lineage>
</organism>
<keyword evidence="1" id="KW-0812">Transmembrane</keyword>
<proteinExistence type="predicted"/>
<sequence length="119" mass="12189">MTSAMMLAVHAASFLTFGTAMIAITALATLSAYVAVSPRPLNAAEPVAQSARRRLLVHTVTIIAPIGALTAVLTPLPTLVSVLLCLTAVVTGVLIGMLSTFIPSKYALSQSLKPTGGTL</sequence>
<dbReference type="Proteomes" id="UP000035034">
    <property type="component" value="Unassembled WGS sequence"/>
</dbReference>
<dbReference type="RefSeq" id="WP_007317661.1">
    <property type="nucleotide sequence ID" value="NZ_BAEH01000051.1"/>
</dbReference>
<keyword evidence="1" id="KW-1133">Transmembrane helix</keyword>
<dbReference type="AlphaFoldDB" id="H0QZS3"/>
<feature type="transmembrane region" description="Helical" evidence="1">
    <location>
        <begin position="55"/>
        <end position="73"/>
    </location>
</feature>
<protein>
    <submittedName>
        <fullName evidence="2">Uncharacterized protein</fullName>
    </submittedName>
</protein>
<keyword evidence="3" id="KW-1185">Reference proteome</keyword>
<evidence type="ECO:0000313" key="3">
    <source>
        <dbReference type="Proteomes" id="UP000035034"/>
    </source>
</evidence>
<evidence type="ECO:0000313" key="2">
    <source>
        <dbReference type="EMBL" id="GAB18324.1"/>
    </source>
</evidence>
<dbReference type="STRING" id="1077974.GOEFS_051_00190"/>
<accession>H0QZS3</accession>
<feature type="transmembrane region" description="Helical" evidence="1">
    <location>
        <begin position="79"/>
        <end position="102"/>
    </location>
</feature>
<name>H0QZS3_9ACTN</name>